<evidence type="ECO:0000313" key="3">
    <source>
        <dbReference type="Proteomes" id="UP001054945"/>
    </source>
</evidence>
<dbReference type="Proteomes" id="UP001054945">
    <property type="component" value="Unassembled WGS sequence"/>
</dbReference>
<keyword evidence="3" id="KW-1185">Reference proteome</keyword>
<evidence type="ECO:0000256" key="1">
    <source>
        <dbReference type="SAM" id="MobiDB-lite"/>
    </source>
</evidence>
<dbReference type="AlphaFoldDB" id="A0AAV4U9G3"/>
<dbReference type="EMBL" id="BPLR01012511">
    <property type="protein sequence ID" value="GIY54384.1"/>
    <property type="molecule type" value="Genomic_DNA"/>
</dbReference>
<accession>A0AAV4U9G3</accession>
<feature type="compositionally biased region" description="Polar residues" evidence="1">
    <location>
        <begin position="101"/>
        <end position="116"/>
    </location>
</feature>
<organism evidence="2 3">
    <name type="scientific">Caerostris extrusa</name>
    <name type="common">Bark spider</name>
    <name type="synonym">Caerostris bankana</name>
    <dbReference type="NCBI Taxonomy" id="172846"/>
    <lineage>
        <taxon>Eukaryota</taxon>
        <taxon>Metazoa</taxon>
        <taxon>Ecdysozoa</taxon>
        <taxon>Arthropoda</taxon>
        <taxon>Chelicerata</taxon>
        <taxon>Arachnida</taxon>
        <taxon>Araneae</taxon>
        <taxon>Araneomorphae</taxon>
        <taxon>Entelegynae</taxon>
        <taxon>Araneoidea</taxon>
        <taxon>Araneidae</taxon>
        <taxon>Caerostris</taxon>
    </lineage>
</organism>
<name>A0AAV4U9G3_CAEEX</name>
<protein>
    <submittedName>
        <fullName evidence="2">Uncharacterized protein</fullName>
    </submittedName>
</protein>
<reference evidence="2 3" key="1">
    <citation type="submission" date="2021-06" db="EMBL/GenBank/DDBJ databases">
        <title>Caerostris extrusa draft genome.</title>
        <authorList>
            <person name="Kono N."/>
            <person name="Arakawa K."/>
        </authorList>
    </citation>
    <scope>NUCLEOTIDE SEQUENCE [LARGE SCALE GENOMIC DNA]</scope>
</reference>
<proteinExistence type="predicted"/>
<feature type="region of interest" description="Disordered" evidence="1">
    <location>
        <begin position="101"/>
        <end position="122"/>
    </location>
</feature>
<evidence type="ECO:0000313" key="2">
    <source>
        <dbReference type="EMBL" id="GIY54384.1"/>
    </source>
</evidence>
<comment type="caution">
    <text evidence="2">The sequence shown here is derived from an EMBL/GenBank/DDBJ whole genome shotgun (WGS) entry which is preliminary data.</text>
</comment>
<gene>
    <name evidence="2" type="ORF">CEXT_272921</name>
</gene>
<sequence>MPLLIAGIKVFKGTPIYGCGWNLHQFEKGRGGLYGRTVLAEELFRNSRADDFGSVRFLVIVSSHKAHPFFTHLISVHYLNNPQFISTQFSSQLCLANMESGPTSYLPESQHSSAQAINKGPH</sequence>